<comment type="caution">
    <text evidence="7">The sequence shown here is derived from an EMBL/GenBank/DDBJ whole genome shotgun (WGS) entry which is preliminary data.</text>
</comment>
<feature type="compositionally biased region" description="Low complexity" evidence="5">
    <location>
        <begin position="97"/>
        <end position="117"/>
    </location>
</feature>
<dbReference type="PANTHER" id="PTHR15549:SF26">
    <property type="entry name" value="AXIAL BUDDING PATTERN PROTEIN 2-RELATED"/>
    <property type="match status" value="1"/>
</dbReference>
<feature type="region of interest" description="Disordered" evidence="5">
    <location>
        <begin position="54"/>
        <end position="117"/>
    </location>
</feature>
<dbReference type="OrthoDB" id="5431298at2759"/>
<feature type="compositionally biased region" description="Low complexity" evidence="5">
    <location>
        <begin position="79"/>
        <end position="90"/>
    </location>
</feature>
<protein>
    <recommendedName>
        <fullName evidence="9">Mid2 domain-containing protein</fullName>
    </recommendedName>
</protein>
<comment type="subcellular location">
    <subcellularLocation>
        <location evidence="1">Membrane</location>
        <topology evidence="1">Single-pass membrane protein</topology>
    </subcellularLocation>
</comment>
<keyword evidence="3 6" id="KW-1133">Transmembrane helix</keyword>
<dbReference type="AlphaFoldDB" id="A0A9P1H5L2"/>
<dbReference type="PANTHER" id="PTHR15549">
    <property type="entry name" value="PAIRED IMMUNOGLOBULIN-LIKE TYPE 2 RECEPTOR"/>
    <property type="match status" value="1"/>
</dbReference>
<dbReference type="GO" id="GO:0016020">
    <property type="term" value="C:membrane"/>
    <property type="evidence" value="ECO:0007669"/>
    <property type="project" value="UniProtKB-SubCell"/>
</dbReference>
<dbReference type="Proteomes" id="UP000838763">
    <property type="component" value="Unassembled WGS sequence"/>
</dbReference>
<accession>A0A9P1H5L2</accession>
<feature type="compositionally biased region" description="Gly residues" evidence="5">
    <location>
        <begin position="142"/>
        <end position="164"/>
    </location>
</feature>
<name>A0A9P1H5L2_9PEZI</name>
<feature type="region of interest" description="Disordered" evidence="5">
    <location>
        <begin position="238"/>
        <end position="262"/>
    </location>
</feature>
<evidence type="ECO:0000313" key="8">
    <source>
        <dbReference type="Proteomes" id="UP000838763"/>
    </source>
</evidence>
<dbReference type="InterPro" id="IPR051694">
    <property type="entry name" value="Immunoregulatory_rcpt-like"/>
</dbReference>
<dbReference type="EMBL" id="CALLCH030000015">
    <property type="protein sequence ID" value="CAI4216366.1"/>
    <property type="molecule type" value="Genomic_DNA"/>
</dbReference>
<feature type="compositionally biased region" description="Basic residues" evidence="5">
    <location>
        <begin position="60"/>
        <end position="78"/>
    </location>
</feature>
<dbReference type="GO" id="GO:0071944">
    <property type="term" value="C:cell periphery"/>
    <property type="evidence" value="ECO:0007669"/>
    <property type="project" value="UniProtKB-ARBA"/>
</dbReference>
<proteinExistence type="predicted"/>
<feature type="region of interest" description="Disordered" evidence="5">
    <location>
        <begin position="135"/>
        <end position="166"/>
    </location>
</feature>
<gene>
    <name evidence="7" type="ORF">PPNO1_LOCUS6022</name>
</gene>
<evidence type="ECO:0000256" key="3">
    <source>
        <dbReference type="ARBA" id="ARBA00022989"/>
    </source>
</evidence>
<evidence type="ECO:0000256" key="1">
    <source>
        <dbReference type="ARBA" id="ARBA00004167"/>
    </source>
</evidence>
<keyword evidence="2 6" id="KW-0812">Transmembrane</keyword>
<sequence>MRIKQRDAALAEADLPALFGRQSTDCTSGSNFYRCALNNFAGCCTVDPCALTSGCPDKGRRPRERYQHRKQRRRRRHPSTSTPPTNNDRTSAPPNSTPTANIPETTTKTTAIPVTTTDSSGQIVTTVIETTITEAAGPLETGAGGGTAAGSGSGSGGSGSGSDSGGKKLSTGAIAGIAVGALLLLALLALLFLLRRRRKNARGPAQADFPLPCTVASYRGSRNGDPRLSHASYVSSLASDTLPPGSPAPYARHTPPARRTPPPIAIRALPIRLRDGRLPAPFRGSEMDATPAPLRVSEMDAAPAPLRVSELPANGSPSHTRGPWHP</sequence>
<evidence type="ECO:0000256" key="6">
    <source>
        <dbReference type="SAM" id="Phobius"/>
    </source>
</evidence>
<evidence type="ECO:0000256" key="5">
    <source>
        <dbReference type="SAM" id="MobiDB-lite"/>
    </source>
</evidence>
<evidence type="ECO:0000256" key="2">
    <source>
        <dbReference type="ARBA" id="ARBA00022692"/>
    </source>
</evidence>
<keyword evidence="8" id="KW-1185">Reference proteome</keyword>
<evidence type="ECO:0000256" key="4">
    <source>
        <dbReference type="ARBA" id="ARBA00023136"/>
    </source>
</evidence>
<keyword evidence="4 6" id="KW-0472">Membrane</keyword>
<evidence type="ECO:0000313" key="7">
    <source>
        <dbReference type="EMBL" id="CAI4216366.1"/>
    </source>
</evidence>
<evidence type="ECO:0008006" key="9">
    <source>
        <dbReference type="Google" id="ProtNLM"/>
    </source>
</evidence>
<organism evidence="7 8">
    <name type="scientific">Parascedosporium putredinis</name>
    <dbReference type="NCBI Taxonomy" id="1442378"/>
    <lineage>
        <taxon>Eukaryota</taxon>
        <taxon>Fungi</taxon>
        <taxon>Dikarya</taxon>
        <taxon>Ascomycota</taxon>
        <taxon>Pezizomycotina</taxon>
        <taxon>Sordariomycetes</taxon>
        <taxon>Hypocreomycetidae</taxon>
        <taxon>Microascales</taxon>
        <taxon>Microascaceae</taxon>
        <taxon>Parascedosporium</taxon>
    </lineage>
</organism>
<feature type="transmembrane region" description="Helical" evidence="6">
    <location>
        <begin position="173"/>
        <end position="194"/>
    </location>
</feature>
<reference evidence="7" key="1">
    <citation type="submission" date="2022-11" db="EMBL/GenBank/DDBJ databases">
        <authorList>
            <person name="Scott C."/>
            <person name="Bruce N."/>
        </authorList>
    </citation>
    <scope>NUCLEOTIDE SEQUENCE</scope>
</reference>
<feature type="region of interest" description="Disordered" evidence="5">
    <location>
        <begin position="300"/>
        <end position="326"/>
    </location>
</feature>